<keyword evidence="4" id="KW-1185">Reference proteome</keyword>
<dbReference type="Proteomes" id="UP000198582">
    <property type="component" value="Unassembled WGS sequence"/>
</dbReference>
<dbReference type="InterPro" id="IPR036170">
    <property type="entry name" value="YezG-like_sf"/>
</dbReference>
<dbReference type="SUPFAM" id="SSF160424">
    <property type="entry name" value="BH3703-like"/>
    <property type="match status" value="1"/>
</dbReference>
<feature type="domain" description="TNT" evidence="2">
    <location>
        <begin position="374"/>
        <end position="458"/>
    </location>
</feature>
<organism evidence="3 4">
    <name type="scientific">Amycolatopsis saalfeldensis</name>
    <dbReference type="NCBI Taxonomy" id="394193"/>
    <lineage>
        <taxon>Bacteria</taxon>
        <taxon>Bacillati</taxon>
        <taxon>Actinomycetota</taxon>
        <taxon>Actinomycetes</taxon>
        <taxon>Pseudonocardiales</taxon>
        <taxon>Pseudonocardiaceae</taxon>
        <taxon>Amycolatopsis</taxon>
    </lineage>
</organism>
<sequence>MEQILSADEQRALLVEIGQLVRAHQSDPAGPAGVGFAQVGSHTEVRLRNTTAGPELTERFSTLRSGMYQQGRGTWLQSRFVLAPDSTFDFDFFADEDPQWTTAPEAEAYADELATFPRDDEHIPDWWRLRTGLPLGVVFRRARPAETGEEREPLPEDELPLVLQYLEREPLVGDGHRTDGTWLWPEAVSQQLRAGVAPEPELVAHIRSLGFQPPYVEHLVRRTAEADLLGKPRPRPGPADVQRTGGDEAAELETAADPELTDDQLLTVLQQRLESSGVWPQAYRIGSRERGKWCLEPAGHGWTVTSPTGVEQRFAHLAGAAQQLLGALLLHPARMTAGRETPLETARVLDDWPIQAAPGDPPLTLLRNKRLTRLAEGTVVLRFGEEPGNLVHHGEVRFVTTSLPLERERVARTYRLRRSLHVITGVTVPWANLPGGAVAYVLPKPISEHESDGSLERIE</sequence>
<proteinExistence type="predicted"/>
<evidence type="ECO:0000313" key="4">
    <source>
        <dbReference type="Proteomes" id="UP000198582"/>
    </source>
</evidence>
<dbReference type="InterPro" id="IPR025331">
    <property type="entry name" value="TNT"/>
</dbReference>
<dbReference type="RefSeq" id="WP_091624540.1">
    <property type="nucleotide sequence ID" value="NZ_FOEF01000018.1"/>
</dbReference>
<dbReference type="STRING" id="394193.SAMN04489732_11876"/>
<accession>A0A1H8YIW7</accession>
<gene>
    <name evidence="3" type="ORF">SAMN04489732_11876</name>
</gene>
<evidence type="ECO:0000256" key="1">
    <source>
        <dbReference type="SAM" id="MobiDB-lite"/>
    </source>
</evidence>
<protein>
    <recommendedName>
        <fullName evidence="2">TNT domain-containing protein</fullName>
    </recommendedName>
</protein>
<dbReference type="Pfam" id="PF14021">
    <property type="entry name" value="TNT"/>
    <property type="match status" value="1"/>
</dbReference>
<feature type="region of interest" description="Disordered" evidence="1">
    <location>
        <begin position="227"/>
        <end position="248"/>
    </location>
</feature>
<reference evidence="3 4" key="1">
    <citation type="submission" date="2016-10" db="EMBL/GenBank/DDBJ databases">
        <authorList>
            <person name="de Groot N.N."/>
        </authorList>
    </citation>
    <scope>NUCLEOTIDE SEQUENCE [LARGE SCALE GENOMIC DNA]</scope>
    <source>
        <strain evidence="3 4">DSM 44993</strain>
    </source>
</reference>
<dbReference type="EMBL" id="FOEF01000018">
    <property type="protein sequence ID" value="SEP51981.1"/>
    <property type="molecule type" value="Genomic_DNA"/>
</dbReference>
<name>A0A1H8YIW7_9PSEU</name>
<evidence type="ECO:0000259" key="2">
    <source>
        <dbReference type="Pfam" id="PF14021"/>
    </source>
</evidence>
<dbReference type="AlphaFoldDB" id="A0A1H8YIW7"/>
<dbReference type="OrthoDB" id="275232at2"/>
<dbReference type="GO" id="GO:0050135">
    <property type="term" value="F:NADP+ nucleosidase activity"/>
    <property type="evidence" value="ECO:0007669"/>
    <property type="project" value="InterPro"/>
</dbReference>
<evidence type="ECO:0000313" key="3">
    <source>
        <dbReference type="EMBL" id="SEP51981.1"/>
    </source>
</evidence>